<comment type="pathway">
    <text evidence="2 14">Cell wall biogenesis; peptidoglycan biosynthesis.</text>
</comment>
<keyword evidence="9 14" id="KW-0133">Cell shape</keyword>
<evidence type="ECO:0000256" key="1">
    <source>
        <dbReference type="ARBA" id="ARBA00004496"/>
    </source>
</evidence>
<feature type="domain" description="Mur ligase N-terminal catalytic" evidence="15">
    <location>
        <begin position="6"/>
        <end position="83"/>
    </location>
</feature>
<dbReference type="GO" id="GO:0008763">
    <property type="term" value="F:UDP-N-acetylmuramate-L-alanine ligase activity"/>
    <property type="evidence" value="ECO:0007669"/>
    <property type="project" value="UniProtKB-UniRule"/>
</dbReference>
<dbReference type="GO" id="GO:0051301">
    <property type="term" value="P:cell division"/>
    <property type="evidence" value="ECO:0007669"/>
    <property type="project" value="UniProtKB-KW"/>
</dbReference>
<keyword evidence="8 14" id="KW-0067">ATP-binding</keyword>
<dbReference type="RefSeq" id="WP_098007329.1">
    <property type="nucleotide sequence ID" value="NZ_NUJB01000047.1"/>
</dbReference>
<keyword evidence="5 14" id="KW-0436">Ligase</keyword>
<comment type="subcellular location">
    <subcellularLocation>
        <location evidence="1 14">Cytoplasm</location>
    </subcellularLocation>
</comment>
<dbReference type="InterPro" id="IPR050061">
    <property type="entry name" value="MurCDEF_pg_biosynth"/>
</dbReference>
<sequence>MINKNKFHFVGIKGSGMSALAQVLHGMGYEVKGSDLNKHFFTQVPLEQKGIEITEFNTQNVNEDETVVISRAFDETNPEVAQAFQYGNGQFYFDFLGKFINTFNTSIAISGSHGKTSTTGLMSHVLSGVNPTSFLIGDGTGKGTPKSENFVFEACEYKNHFLSYYPDYAVVTNIDYDHPDFFKSKEDVVDSFQQFAKNVKKALIVYGGQKETKELKTNAKVWTYGLTSDNDIYAENVSVSENGTTFDVMVSDEKLVTLSIPSVGEHHILNSLAVASVVILAGGELSSVVDRFATFGGVKRRFNETVVGDNVVIDDYAHHPTEIKATLQSIRLKYPNKKAVVLFQPHTYTRTKALFNEFVDSLEGFDTVFLADIFGSAREKTDSMGISSQDIVEALENPSSYTVGEKLPNQYYEFENSVLAFLGAGDVNKYKDEYLNKQRA</sequence>
<dbReference type="HAMAP" id="MF_00046">
    <property type="entry name" value="MurC"/>
    <property type="match status" value="1"/>
</dbReference>
<dbReference type="Proteomes" id="UP000219922">
    <property type="component" value="Unassembled WGS sequence"/>
</dbReference>
<dbReference type="GO" id="GO:0009252">
    <property type="term" value="P:peptidoglycan biosynthetic process"/>
    <property type="evidence" value="ECO:0007669"/>
    <property type="project" value="UniProtKB-UniRule"/>
</dbReference>
<dbReference type="SUPFAM" id="SSF53623">
    <property type="entry name" value="MurD-like peptide ligases, catalytic domain"/>
    <property type="match status" value="1"/>
</dbReference>
<dbReference type="EC" id="6.3.2.8" evidence="3 14"/>
<dbReference type="InterPro" id="IPR036615">
    <property type="entry name" value="Mur_ligase_C_dom_sf"/>
</dbReference>
<evidence type="ECO:0000259" key="16">
    <source>
        <dbReference type="Pfam" id="PF02875"/>
    </source>
</evidence>
<protein>
    <recommendedName>
        <fullName evidence="3 14">UDP-N-acetylmuramate--L-alanine ligase</fullName>
        <ecNumber evidence="3 14">6.3.2.8</ecNumber>
    </recommendedName>
    <alternativeName>
        <fullName evidence="14">UDP-N-acetylmuramoyl-L-alanine synthetase</fullName>
    </alternativeName>
</protein>
<evidence type="ECO:0000256" key="4">
    <source>
        <dbReference type="ARBA" id="ARBA00022490"/>
    </source>
</evidence>
<dbReference type="PANTHER" id="PTHR43445:SF3">
    <property type="entry name" value="UDP-N-ACETYLMURAMATE--L-ALANINE LIGASE"/>
    <property type="match status" value="1"/>
</dbReference>
<gene>
    <name evidence="14" type="primary">murC</name>
    <name evidence="18" type="ORF">CON36_35780</name>
</gene>
<evidence type="ECO:0000256" key="9">
    <source>
        <dbReference type="ARBA" id="ARBA00022960"/>
    </source>
</evidence>
<comment type="caution">
    <text evidence="18">The sequence shown here is derived from an EMBL/GenBank/DDBJ whole genome shotgun (WGS) entry which is preliminary data.</text>
</comment>
<keyword evidence="11 14" id="KW-0131">Cell cycle</keyword>
<dbReference type="PANTHER" id="PTHR43445">
    <property type="entry name" value="UDP-N-ACETYLMURAMATE--L-ALANINE LIGASE-RELATED"/>
    <property type="match status" value="1"/>
</dbReference>
<keyword evidence="10 14" id="KW-0573">Peptidoglycan synthesis</keyword>
<feature type="domain" description="Mur ligase central" evidence="17">
    <location>
        <begin position="109"/>
        <end position="277"/>
    </location>
</feature>
<dbReference type="GO" id="GO:0071555">
    <property type="term" value="P:cell wall organization"/>
    <property type="evidence" value="ECO:0007669"/>
    <property type="project" value="UniProtKB-KW"/>
</dbReference>
<name>A0A9X6SS31_BACCE</name>
<dbReference type="InterPro" id="IPR000713">
    <property type="entry name" value="Mur_ligase_N"/>
</dbReference>
<dbReference type="Pfam" id="PF02875">
    <property type="entry name" value="Mur_ligase_C"/>
    <property type="match status" value="1"/>
</dbReference>
<dbReference type="GO" id="GO:0005524">
    <property type="term" value="F:ATP binding"/>
    <property type="evidence" value="ECO:0007669"/>
    <property type="project" value="UniProtKB-UniRule"/>
</dbReference>
<dbReference type="SUPFAM" id="SSF51984">
    <property type="entry name" value="MurCD N-terminal domain"/>
    <property type="match status" value="1"/>
</dbReference>
<evidence type="ECO:0000256" key="5">
    <source>
        <dbReference type="ARBA" id="ARBA00022598"/>
    </source>
</evidence>
<dbReference type="InterPro" id="IPR005758">
    <property type="entry name" value="UDP-N-AcMur_Ala_ligase_MurC"/>
</dbReference>
<evidence type="ECO:0000313" key="18">
    <source>
        <dbReference type="EMBL" id="PDZ94076.1"/>
    </source>
</evidence>
<dbReference type="AlphaFoldDB" id="A0A9X6SS31"/>
<dbReference type="Gene3D" id="3.40.1190.10">
    <property type="entry name" value="Mur-like, catalytic domain"/>
    <property type="match status" value="1"/>
</dbReference>
<evidence type="ECO:0000256" key="11">
    <source>
        <dbReference type="ARBA" id="ARBA00023306"/>
    </source>
</evidence>
<evidence type="ECO:0000256" key="6">
    <source>
        <dbReference type="ARBA" id="ARBA00022618"/>
    </source>
</evidence>
<dbReference type="EMBL" id="NVMX01000269">
    <property type="protein sequence ID" value="PDZ94076.1"/>
    <property type="molecule type" value="Genomic_DNA"/>
</dbReference>
<dbReference type="GO" id="GO:0008360">
    <property type="term" value="P:regulation of cell shape"/>
    <property type="evidence" value="ECO:0007669"/>
    <property type="project" value="UniProtKB-KW"/>
</dbReference>
<reference evidence="18 19" key="1">
    <citation type="submission" date="2017-09" db="EMBL/GenBank/DDBJ databases">
        <title>Large-scale bioinformatics analysis of Bacillus genomes uncovers conserved roles of natural products in bacterial physiology.</title>
        <authorList>
            <consortium name="Agbiome Team Llc"/>
            <person name="Bleich R.M."/>
            <person name="Grubbs K.J."/>
            <person name="Santa Maria K.C."/>
            <person name="Allen S.E."/>
            <person name="Farag S."/>
            <person name="Shank E.A."/>
            <person name="Bowers A."/>
        </authorList>
    </citation>
    <scope>NUCLEOTIDE SEQUENCE [LARGE SCALE GENOMIC DNA]</scope>
    <source>
        <strain evidence="18 19">AFS092789</strain>
    </source>
</reference>
<dbReference type="SUPFAM" id="SSF53244">
    <property type="entry name" value="MurD-like peptide ligases, peptide-binding domain"/>
    <property type="match status" value="1"/>
</dbReference>
<evidence type="ECO:0000256" key="7">
    <source>
        <dbReference type="ARBA" id="ARBA00022741"/>
    </source>
</evidence>
<evidence type="ECO:0000259" key="17">
    <source>
        <dbReference type="Pfam" id="PF08245"/>
    </source>
</evidence>
<dbReference type="Pfam" id="PF01225">
    <property type="entry name" value="Mur_ligase"/>
    <property type="match status" value="1"/>
</dbReference>
<proteinExistence type="inferred from homology"/>
<dbReference type="InterPro" id="IPR036565">
    <property type="entry name" value="Mur-like_cat_sf"/>
</dbReference>
<keyword evidence="6 14" id="KW-0132">Cell division</keyword>
<keyword evidence="7 14" id="KW-0547">Nucleotide-binding</keyword>
<dbReference type="GO" id="GO:0005737">
    <property type="term" value="C:cytoplasm"/>
    <property type="evidence" value="ECO:0007669"/>
    <property type="project" value="UniProtKB-SubCell"/>
</dbReference>
<evidence type="ECO:0000259" key="15">
    <source>
        <dbReference type="Pfam" id="PF01225"/>
    </source>
</evidence>
<dbReference type="Pfam" id="PF08245">
    <property type="entry name" value="Mur_ligase_M"/>
    <property type="match status" value="1"/>
</dbReference>
<feature type="binding site" evidence="14">
    <location>
        <begin position="111"/>
        <end position="117"/>
    </location>
    <ligand>
        <name>ATP</name>
        <dbReference type="ChEBI" id="CHEBI:30616"/>
    </ligand>
</feature>
<dbReference type="Gene3D" id="3.40.50.720">
    <property type="entry name" value="NAD(P)-binding Rossmann-like Domain"/>
    <property type="match status" value="1"/>
</dbReference>
<evidence type="ECO:0000256" key="8">
    <source>
        <dbReference type="ARBA" id="ARBA00022840"/>
    </source>
</evidence>
<dbReference type="InterPro" id="IPR004101">
    <property type="entry name" value="Mur_ligase_C"/>
</dbReference>
<evidence type="ECO:0000256" key="14">
    <source>
        <dbReference type="HAMAP-Rule" id="MF_00046"/>
    </source>
</evidence>
<keyword evidence="12 14" id="KW-0961">Cell wall biogenesis/degradation</keyword>
<organism evidence="18 19">
    <name type="scientific">Bacillus cereus</name>
    <dbReference type="NCBI Taxonomy" id="1396"/>
    <lineage>
        <taxon>Bacteria</taxon>
        <taxon>Bacillati</taxon>
        <taxon>Bacillota</taxon>
        <taxon>Bacilli</taxon>
        <taxon>Bacillales</taxon>
        <taxon>Bacillaceae</taxon>
        <taxon>Bacillus</taxon>
        <taxon>Bacillus cereus group</taxon>
    </lineage>
</organism>
<evidence type="ECO:0000256" key="12">
    <source>
        <dbReference type="ARBA" id="ARBA00023316"/>
    </source>
</evidence>
<evidence type="ECO:0000256" key="10">
    <source>
        <dbReference type="ARBA" id="ARBA00022984"/>
    </source>
</evidence>
<dbReference type="NCBIfam" id="TIGR01082">
    <property type="entry name" value="murC"/>
    <property type="match status" value="1"/>
</dbReference>
<comment type="function">
    <text evidence="14">Cell wall formation.</text>
</comment>
<evidence type="ECO:0000256" key="3">
    <source>
        <dbReference type="ARBA" id="ARBA00012211"/>
    </source>
</evidence>
<evidence type="ECO:0000256" key="13">
    <source>
        <dbReference type="ARBA" id="ARBA00047833"/>
    </source>
</evidence>
<accession>A0A9X6SS31</accession>
<evidence type="ECO:0000313" key="19">
    <source>
        <dbReference type="Proteomes" id="UP000219922"/>
    </source>
</evidence>
<comment type="similarity">
    <text evidence="14">Belongs to the MurCDEF family.</text>
</comment>
<dbReference type="Gene3D" id="3.90.190.20">
    <property type="entry name" value="Mur ligase, C-terminal domain"/>
    <property type="match status" value="1"/>
</dbReference>
<feature type="domain" description="Mur ligase C-terminal" evidence="16">
    <location>
        <begin position="306"/>
        <end position="398"/>
    </location>
</feature>
<comment type="catalytic activity">
    <reaction evidence="13 14">
        <text>UDP-N-acetyl-alpha-D-muramate + L-alanine + ATP = UDP-N-acetyl-alpha-D-muramoyl-L-alanine + ADP + phosphate + H(+)</text>
        <dbReference type="Rhea" id="RHEA:23372"/>
        <dbReference type="ChEBI" id="CHEBI:15378"/>
        <dbReference type="ChEBI" id="CHEBI:30616"/>
        <dbReference type="ChEBI" id="CHEBI:43474"/>
        <dbReference type="ChEBI" id="CHEBI:57972"/>
        <dbReference type="ChEBI" id="CHEBI:70757"/>
        <dbReference type="ChEBI" id="CHEBI:83898"/>
        <dbReference type="ChEBI" id="CHEBI:456216"/>
        <dbReference type="EC" id="6.3.2.8"/>
    </reaction>
</comment>
<keyword evidence="4 14" id="KW-0963">Cytoplasm</keyword>
<evidence type="ECO:0000256" key="2">
    <source>
        <dbReference type="ARBA" id="ARBA00004752"/>
    </source>
</evidence>
<dbReference type="InterPro" id="IPR013221">
    <property type="entry name" value="Mur_ligase_cen"/>
</dbReference>